<keyword evidence="1" id="KW-0472">Membrane</keyword>
<accession>A0AAD3Y680</accession>
<reference evidence="2" key="1">
    <citation type="submission" date="2023-05" db="EMBL/GenBank/DDBJ databases">
        <title>Nepenthes gracilis genome sequencing.</title>
        <authorList>
            <person name="Fukushima K."/>
        </authorList>
    </citation>
    <scope>NUCLEOTIDE SEQUENCE</scope>
    <source>
        <strain evidence="2">SING2019-196</strain>
    </source>
</reference>
<feature type="transmembrane region" description="Helical" evidence="1">
    <location>
        <begin position="48"/>
        <end position="68"/>
    </location>
</feature>
<organism evidence="2 3">
    <name type="scientific">Nepenthes gracilis</name>
    <name type="common">Slender pitcher plant</name>
    <dbReference type="NCBI Taxonomy" id="150966"/>
    <lineage>
        <taxon>Eukaryota</taxon>
        <taxon>Viridiplantae</taxon>
        <taxon>Streptophyta</taxon>
        <taxon>Embryophyta</taxon>
        <taxon>Tracheophyta</taxon>
        <taxon>Spermatophyta</taxon>
        <taxon>Magnoliopsida</taxon>
        <taxon>eudicotyledons</taxon>
        <taxon>Gunneridae</taxon>
        <taxon>Pentapetalae</taxon>
        <taxon>Caryophyllales</taxon>
        <taxon>Nepenthaceae</taxon>
        <taxon>Nepenthes</taxon>
    </lineage>
</organism>
<comment type="caution">
    <text evidence="2">The sequence shown here is derived from an EMBL/GenBank/DDBJ whole genome shotgun (WGS) entry which is preliminary data.</text>
</comment>
<sequence length="81" mass="8939">MDMQKKKKRYFGSTQASLVSWFVADTSACMVDLSLFLLQSFWAVVKYALFGLACSVGRVCLCAAVIWVSDLQFSTGVGPQM</sequence>
<evidence type="ECO:0000256" key="1">
    <source>
        <dbReference type="SAM" id="Phobius"/>
    </source>
</evidence>
<name>A0AAD3Y680_NEPGR</name>
<keyword evidence="3" id="KW-1185">Reference proteome</keyword>
<keyword evidence="1" id="KW-0812">Transmembrane</keyword>
<dbReference type="EMBL" id="BSYO01000035">
    <property type="protein sequence ID" value="GMH29025.1"/>
    <property type="molecule type" value="Genomic_DNA"/>
</dbReference>
<gene>
    <name evidence="2" type="ORF">Nepgr_030868</name>
</gene>
<dbReference type="AlphaFoldDB" id="A0AAD3Y680"/>
<protein>
    <submittedName>
        <fullName evidence="2">Uncharacterized protein</fullName>
    </submittedName>
</protein>
<evidence type="ECO:0000313" key="2">
    <source>
        <dbReference type="EMBL" id="GMH29025.1"/>
    </source>
</evidence>
<dbReference type="Proteomes" id="UP001279734">
    <property type="component" value="Unassembled WGS sequence"/>
</dbReference>
<proteinExistence type="predicted"/>
<evidence type="ECO:0000313" key="3">
    <source>
        <dbReference type="Proteomes" id="UP001279734"/>
    </source>
</evidence>
<keyword evidence="1" id="KW-1133">Transmembrane helix</keyword>